<dbReference type="PROSITE" id="PS00028">
    <property type="entry name" value="ZINC_FINGER_C2H2_1"/>
    <property type="match status" value="1"/>
</dbReference>
<keyword evidence="1" id="KW-0479">Metal-binding</keyword>
<dbReference type="Pfam" id="PF00096">
    <property type="entry name" value="zf-C2H2"/>
    <property type="match status" value="1"/>
</dbReference>
<evidence type="ECO:0000259" key="7">
    <source>
        <dbReference type="PROSITE" id="PS50157"/>
    </source>
</evidence>
<dbReference type="Gene3D" id="3.30.160.60">
    <property type="entry name" value="Classic Zinc Finger"/>
    <property type="match status" value="3"/>
</dbReference>
<keyword evidence="9" id="KW-1185">Reference proteome</keyword>
<evidence type="ECO:0000313" key="9">
    <source>
        <dbReference type="Proteomes" id="UP001166286"/>
    </source>
</evidence>
<sequence>MSDLGDPSSLSSQLSSHGSSEFGEDIKEERDQSPETIPHDDTHLMPSAKRRRIGQYSHQSTPIPQIPEELGDISSDTSGSVPGSPMGDKVLGFPEDDSLLAVPPEQITVCKWRDCTVGDLGNMDNLVQHVHDEHIGKNKKRYACEWEGCNKKENASSAHASGYALKAHMRSHTKEKPFYCHLPECDRSFTRSDALAKHMRTVHETEALRPSDPVPKGYGSIAPKPTKLKLLVKPQLRDDGNSNGDAEVDDDATIYTNTDAEIENLPVPPFEYPEDVQFTGEELSMPPDQLFRLLRRQVHWAVEEGNELREEVKALQEKKKKEWMAKELVLANVMEAELANAHEKGESDKNIQQIVQDLPQPILPLSGPPPWYRMPMGPVEVPPEEEAMTVQPLPDRPDLRLYPSSLG</sequence>
<dbReference type="PANTHER" id="PTHR19818:SF137">
    <property type="entry name" value="INO80 COMPLEX SUBUNIT 1"/>
    <property type="match status" value="1"/>
</dbReference>
<dbReference type="FunFam" id="3.30.160.60:FF:000201">
    <property type="entry name" value="C2H2 finger domain protein (Gli3)"/>
    <property type="match status" value="1"/>
</dbReference>
<dbReference type="GO" id="GO:0008270">
    <property type="term" value="F:zinc ion binding"/>
    <property type="evidence" value="ECO:0007669"/>
    <property type="project" value="UniProtKB-KW"/>
</dbReference>
<dbReference type="SUPFAM" id="SSF57667">
    <property type="entry name" value="beta-beta-alpha zinc fingers"/>
    <property type="match status" value="1"/>
</dbReference>
<comment type="caution">
    <text evidence="8">The sequence shown here is derived from an EMBL/GenBank/DDBJ whole genome shotgun (WGS) entry which is preliminary data.</text>
</comment>
<evidence type="ECO:0000256" key="2">
    <source>
        <dbReference type="ARBA" id="ARBA00022737"/>
    </source>
</evidence>
<evidence type="ECO:0000256" key="3">
    <source>
        <dbReference type="ARBA" id="ARBA00022771"/>
    </source>
</evidence>
<dbReference type="PANTHER" id="PTHR19818">
    <property type="entry name" value="ZINC FINGER PROTEIN ZIC AND GLI"/>
    <property type="match status" value="1"/>
</dbReference>
<proteinExistence type="predicted"/>
<dbReference type="AlphaFoldDB" id="A0AA39QUK6"/>
<dbReference type="EMBL" id="JAFEKC020000018">
    <property type="protein sequence ID" value="KAK0509463.1"/>
    <property type="molecule type" value="Genomic_DNA"/>
</dbReference>
<dbReference type="InterPro" id="IPR036236">
    <property type="entry name" value="Znf_C2H2_sf"/>
</dbReference>
<feature type="compositionally biased region" description="Basic and acidic residues" evidence="6">
    <location>
        <begin position="24"/>
        <end position="43"/>
    </location>
</feature>
<reference evidence="8" key="1">
    <citation type="submission" date="2023-03" db="EMBL/GenBank/DDBJ databases">
        <title>Complete genome of Cladonia borealis.</title>
        <authorList>
            <person name="Park H."/>
        </authorList>
    </citation>
    <scope>NUCLEOTIDE SEQUENCE</scope>
    <source>
        <strain evidence="8">ANT050790</strain>
    </source>
</reference>
<accession>A0AA39QUK6</accession>
<feature type="region of interest" description="Disordered" evidence="6">
    <location>
        <begin position="1"/>
        <end position="86"/>
    </location>
</feature>
<dbReference type="InterPro" id="IPR013087">
    <property type="entry name" value="Znf_C2H2_type"/>
</dbReference>
<dbReference type="GO" id="GO:0000976">
    <property type="term" value="F:transcription cis-regulatory region binding"/>
    <property type="evidence" value="ECO:0007669"/>
    <property type="project" value="UniProtKB-ARBA"/>
</dbReference>
<evidence type="ECO:0000256" key="1">
    <source>
        <dbReference type="ARBA" id="ARBA00022723"/>
    </source>
</evidence>
<evidence type="ECO:0000313" key="8">
    <source>
        <dbReference type="EMBL" id="KAK0509463.1"/>
    </source>
</evidence>
<keyword evidence="3 5" id="KW-0863">Zinc-finger</keyword>
<dbReference type="GO" id="GO:0005634">
    <property type="term" value="C:nucleus"/>
    <property type="evidence" value="ECO:0007669"/>
    <property type="project" value="UniProtKB-ARBA"/>
</dbReference>
<feature type="domain" description="C2H2-type" evidence="7">
    <location>
        <begin position="178"/>
        <end position="208"/>
    </location>
</feature>
<evidence type="ECO:0000256" key="4">
    <source>
        <dbReference type="ARBA" id="ARBA00022833"/>
    </source>
</evidence>
<dbReference type="Proteomes" id="UP001166286">
    <property type="component" value="Unassembled WGS sequence"/>
</dbReference>
<feature type="region of interest" description="Disordered" evidence="6">
    <location>
        <begin position="374"/>
        <end position="407"/>
    </location>
</feature>
<name>A0AA39QUK6_9LECA</name>
<protein>
    <recommendedName>
        <fullName evidence="7">C2H2-type domain-containing protein</fullName>
    </recommendedName>
</protein>
<dbReference type="GO" id="GO:0045944">
    <property type="term" value="P:positive regulation of transcription by RNA polymerase II"/>
    <property type="evidence" value="ECO:0007669"/>
    <property type="project" value="UniProtKB-ARBA"/>
</dbReference>
<organism evidence="8 9">
    <name type="scientific">Cladonia borealis</name>
    <dbReference type="NCBI Taxonomy" id="184061"/>
    <lineage>
        <taxon>Eukaryota</taxon>
        <taxon>Fungi</taxon>
        <taxon>Dikarya</taxon>
        <taxon>Ascomycota</taxon>
        <taxon>Pezizomycotina</taxon>
        <taxon>Lecanoromycetes</taxon>
        <taxon>OSLEUM clade</taxon>
        <taxon>Lecanoromycetidae</taxon>
        <taxon>Lecanorales</taxon>
        <taxon>Lecanorineae</taxon>
        <taxon>Cladoniaceae</taxon>
        <taxon>Cladonia</taxon>
    </lineage>
</organism>
<dbReference type="SMART" id="SM00355">
    <property type="entry name" value="ZnF_C2H2"/>
    <property type="match status" value="3"/>
</dbReference>
<dbReference type="GO" id="GO:0000981">
    <property type="term" value="F:DNA-binding transcription factor activity, RNA polymerase II-specific"/>
    <property type="evidence" value="ECO:0007669"/>
    <property type="project" value="UniProtKB-ARBA"/>
</dbReference>
<keyword evidence="2" id="KW-0677">Repeat</keyword>
<dbReference type="PROSITE" id="PS50157">
    <property type="entry name" value="ZINC_FINGER_C2H2_2"/>
    <property type="match status" value="1"/>
</dbReference>
<keyword evidence="4" id="KW-0862">Zinc</keyword>
<feature type="compositionally biased region" description="Low complexity" evidence="6">
    <location>
        <begin position="1"/>
        <end position="20"/>
    </location>
</feature>
<dbReference type="InterPro" id="IPR050329">
    <property type="entry name" value="GLI_C2H2-zinc-finger"/>
</dbReference>
<gene>
    <name evidence="8" type="ORF">JMJ35_007857</name>
</gene>
<evidence type="ECO:0000256" key="5">
    <source>
        <dbReference type="PROSITE-ProRule" id="PRU00042"/>
    </source>
</evidence>
<evidence type="ECO:0000256" key="6">
    <source>
        <dbReference type="SAM" id="MobiDB-lite"/>
    </source>
</evidence>